<dbReference type="InterPro" id="IPR050319">
    <property type="entry name" value="ABC_transp_ATP-bind"/>
</dbReference>
<dbReference type="CDD" id="cd03257">
    <property type="entry name" value="ABC_NikE_OppD_transporters"/>
    <property type="match status" value="1"/>
</dbReference>
<keyword evidence="2" id="KW-0813">Transport</keyword>
<feature type="region of interest" description="Disordered" evidence="5">
    <location>
        <begin position="218"/>
        <end position="240"/>
    </location>
</feature>
<keyword evidence="3" id="KW-0547">Nucleotide-binding</keyword>
<dbReference type="InterPro" id="IPR027417">
    <property type="entry name" value="P-loop_NTPase"/>
</dbReference>
<dbReference type="InterPro" id="IPR017871">
    <property type="entry name" value="ABC_transporter-like_CS"/>
</dbReference>
<evidence type="ECO:0000256" key="3">
    <source>
        <dbReference type="ARBA" id="ARBA00022741"/>
    </source>
</evidence>
<accession>A0ABT1H197</accession>
<evidence type="ECO:0000256" key="2">
    <source>
        <dbReference type="ARBA" id="ARBA00022448"/>
    </source>
</evidence>
<dbReference type="SMART" id="SM00382">
    <property type="entry name" value="AAA"/>
    <property type="match status" value="1"/>
</dbReference>
<dbReference type="InterPro" id="IPR003593">
    <property type="entry name" value="AAA+_ATPase"/>
</dbReference>
<name>A0ABT1H197_9NOCA</name>
<dbReference type="PROSITE" id="PS00211">
    <property type="entry name" value="ABC_TRANSPORTER_1"/>
    <property type="match status" value="1"/>
</dbReference>
<dbReference type="Gene3D" id="3.40.50.300">
    <property type="entry name" value="P-loop containing nucleotide triphosphate hydrolases"/>
    <property type="match status" value="1"/>
</dbReference>
<comment type="similarity">
    <text evidence="1">Belongs to the ABC transporter superfamily.</text>
</comment>
<dbReference type="PANTHER" id="PTHR43776">
    <property type="entry name" value="TRANSPORT ATP-BINDING PROTEIN"/>
    <property type="match status" value="1"/>
</dbReference>
<sequence length="240" mass="26535">MSFDVHRGQTVSIVGESGSGKTTTARIVAQLHRPDSGSVEFDGVDVTGARGRERRALRRRLQFVHQNPYTSLDPSLSIRRIVGEPLRAFGVGDRAGRRARVDELLDQVALPSALADRRPRELSGGQRQRVAIARALALEPELVVLDEPVSALDVSVQARILDLLDRLQREHGLAYLFISHDLAVVREISDHVLVMRAGQIVEAGDVETVFDDPQHPFTRELRDAVPDPSRPTRKTRVSGP</sequence>
<dbReference type="InterPro" id="IPR003439">
    <property type="entry name" value="ABC_transporter-like_ATP-bd"/>
</dbReference>
<evidence type="ECO:0000259" key="6">
    <source>
        <dbReference type="PROSITE" id="PS50893"/>
    </source>
</evidence>
<organism evidence="7 8">
    <name type="scientific">Williamsia serinedens</name>
    <dbReference type="NCBI Taxonomy" id="391736"/>
    <lineage>
        <taxon>Bacteria</taxon>
        <taxon>Bacillati</taxon>
        <taxon>Actinomycetota</taxon>
        <taxon>Actinomycetes</taxon>
        <taxon>Mycobacteriales</taxon>
        <taxon>Nocardiaceae</taxon>
        <taxon>Williamsia</taxon>
    </lineage>
</organism>
<protein>
    <submittedName>
        <fullName evidence="7">ABC transporter</fullName>
    </submittedName>
</protein>
<comment type="caution">
    <text evidence="7">The sequence shown here is derived from an EMBL/GenBank/DDBJ whole genome shotgun (WGS) entry which is preliminary data.</text>
</comment>
<evidence type="ECO:0000313" key="7">
    <source>
        <dbReference type="EMBL" id="MCP2161008.1"/>
    </source>
</evidence>
<evidence type="ECO:0000313" key="8">
    <source>
        <dbReference type="Proteomes" id="UP001205740"/>
    </source>
</evidence>
<dbReference type="PIRSF" id="PIRSF037116">
    <property type="entry name" value="CP_lyase_PhnK"/>
    <property type="match status" value="1"/>
</dbReference>
<dbReference type="Pfam" id="PF00005">
    <property type="entry name" value="ABC_tran"/>
    <property type="match status" value="1"/>
</dbReference>
<evidence type="ECO:0000256" key="5">
    <source>
        <dbReference type="SAM" id="MobiDB-lite"/>
    </source>
</evidence>
<dbReference type="InterPro" id="IPR012700">
    <property type="entry name" value="PhnK"/>
</dbReference>
<feature type="compositionally biased region" description="Basic residues" evidence="5">
    <location>
        <begin position="231"/>
        <end position="240"/>
    </location>
</feature>
<dbReference type="PROSITE" id="PS50893">
    <property type="entry name" value="ABC_TRANSPORTER_2"/>
    <property type="match status" value="1"/>
</dbReference>
<dbReference type="PANTHER" id="PTHR43776:SF7">
    <property type="entry name" value="D,D-DIPEPTIDE TRANSPORT ATP-BINDING PROTEIN DDPF-RELATED"/>
    <property type="match status" value="1"/>
</dbReference>
<keyword evidence="8" id="KW-1185">Reference proteome</keyword>
<evidence type="ECO:0000256" key="4">
    <source>
        <dbReference type="ARBA" id="ARBA00022840"/>
    </source>
</evidence>
<gene>
    <name evidence="7" type="ORF">LX12_002195</name>
</gene>
<evidence type="ECO:0000256" key="1">
    <source>
        <dbReference type="ARBA" id="ARBA00005417"/>
    </source>
</evidence>
<dbReference type="EMBL" id="JAMTCG010000003">
    <property type="protein sequence ID" value="MCP2161008.1"/>
    <property type="molecule type" value="Genomic_DNA"/>
</dbReference>
<dbReference type="Proteomes" id="UP001205740">
    <property type="component" value="Unassembled WGS sequence"/>
</dbReference>
<proteinExistence type="inferred from homology"/>
<dbReference type="SUPFAM" id="SSF52540">
    <property type="entry name" value="P-loop containing nucleoside triphosphate hydrolases"/>
    <property type="match status" value="1"/>
</dbReference>
<reference evidence="7 8" key="1">
    <citation type="submission" date="2022-06" db="EMBL/GenBank/DDBJ databases">
        <title>Genomic Encyclopedia of Archaeal and Bacterial Type Strains, Phase II (KMG-II): from individual species to whole genera.</title>
        <authorList>
            <person name="Goeker M."/>
        </authorList>
    </citation>
    <scope>NUCLEOTIDE SEQUENCE [LARGE SCALE GENOMIC DNA]</scope>
    <source>
        <strain evidence="7 8">DSM 45037</strain>
    </source>
</reference>
<keyword evidence="4" id="KW-0067">ATP-binding</keyword>
<feature type="domain" description="ABC transporter" evidence="6">
    <location>
        <begin position="1"/>
        <end position="222"/>
    </location>
</feature>